<proteinExistence type="predicted"/>
<accession>A0A5R9L1B8</accession>
<dbReference type="EMBL" id="VCEJ01000002">
    <property type="protein sequence ID" value="TLV02145.1"/>
    <property type="molecule type" value="Genomic_DNA"/>
</dbReference>
<dbReference type="AlphaFoldDB" id="A0A5R9L1B8"/>
<gene>
    <name evidence="1" type="ORF">FEN17_00440</name>
</gene>
<dbReference type="RefSeq" id="WP_138363354.1">
    <property type="nucleotide sequence ID" value="NZ_VCEJ01000002.1"/>
</dbReference>
<sequence>MKTNSQKHAVISLSHESFKHYLVQRYAENPEKEYTTREDWINLYNHAKEDMEKSGGRIIGYELVDEELVSHERINSYWPANWMWVLQFNQH</sequence>
<dbReference type="OrthoDB" id="958016at2"/>
<name>A0A5R9L1B8_9BACT</name>
<evidence type="ECO:0000313" key="2">
    <source>
        <dbReference type="Proteomes" id="UP000306402"/>
    </source>
</evidence>
<reference evidence="1 2" key="1">
    <citation type="submission" date="2019-05" db="EMBL/GenBank/DDBJ databases">
        <authorList>
            <person name="Qu J.-H."/>
        </authorList>
    </citation>
    <scope>NUCLEOTIDE SEQUENCE [LARGE SCALE GENOMIC DNA]</scope>
    <source>
        <strain evidence="1 2">T17</strain>
    </source>
</reference>
<organism evidence="1 2">
    <name type="scientific">Dyadobacter luticola</name>
    <dbReference type="NCBI Taxonomy" id="1979387"/>
    <lineage>
        <taxon>Bacteria</taxon>
        <taxon>Pseudomonadati</taxon>
        <taxon>Bacteroidota</taxon>
        <taxon>Cytophagia</taxon>
        <taxon>Cytophagales</taxon>
        <taxon>Spirosomataceae</taxon>
        <taxon>Dyadobacter</taxon>
    </lineage>
</organism>
<comment type="caution">
    <text evidence="1">The sequence shown here is derived from an EMBL/GenBank/DDBJ whole genome shotgun (WGS) entry which is preliminary data.</text>
</comment>
<dbReference type="Proteomes" id="UP000306402">
    <property type="component" value="Unassembled WGS sequence"/>
</dbReference>
<keyword evidence="2" id="KW-1185">Reference proteome</keyword>
<evidence type="ECO:0000313" key="1">
    <source>
        <dbReference type="EMBL" id="TLV02145.1"/>
    </source>
</evidence>
<protein>
    <submittedName>
        <fullName evidence="1">Uncharacterized protein</fullName>
    </submittedName>
</protein>